<dbReference type="Proteomes" id="UP000293154">
    <property type="component" value="Chromosome"/>
</dbReference>
<organism evidence="1 2">
    <name type="scientific">Limnobaculum zhutongyuii</name>
    <dbReference type="NCBI Taxonomy" id="2498113"/>
    <lineage>
        <taxon>Bacteria</taxon>
        <taxon>Pseudomonadati</taxon>
        <taxon>Pseudomonadota</taxon>
        <taxon>Gammaproteobacteria</taxon>
        <taxon>Enterobacterales</taxon>
        <taxon>Budviciaceae</taxon>
        <taxon>Limnobaculum</taxon>
    </lineage>
</organism>
<name>A0A411WFQ9_9GAMM</name>
<accession>A0A411WFQ9</accession>
<evidence type="ECO:0000313" key="2">
    <source>
        <dbReference type="Proteomes" id="UP000293154"/>
    </source>
</evidence>
<reference evidence="1 2" key="1">
    <citation type="submission" date="2019-03" db="EMBL/GenBank/DDBJ databases">
        <title>Pragia sp. nov. isolated from the gut tract of Carduelis flavirostris.</title>
        <authorList>
            <person name="Ge Y."/>
        </authorList>
    </citation>
    <scope>NUCLEOTIDE SEQUENCE [LARGE SCALE GENOMIC DNA]</scope>
    <source>
        <strain evidence="1 2">CF-458</strain>
    </source>
</reference>
<protein>
    <submittedName>
        <fullName evidence="1">Uncharacterized protein</fullName>
    </submittedName>
</protein>
<gene>
    <name evidence="1" type="ORF">EKN56_00560</name>
</gene>
<dbReference type="OrthoDB" id="9808443at2"/>
<sequence length="356" mass="40852">MTKITPADIDDYSVKHGIHRHSVLELFAFEAFARRAAQVNQPFMLKGSLITRQYLGPQELESSQRQVADLDWVYIVPVDTNNVNHIRVTLDNWMLAVTETHIDDGVRFRSFSENRFWRMIDYAMDDDFPTVNTDLLVWIGGEEFEFSLDVSLNLKIDPPPVPLLYKPVSGEPFHLSYTVPLSLQIAWKLHQTIVRPRFKDLLDLIWLLRNNQIDIAAVWRALWDECQHDKADINLLKLLLDVDDPKAPGLSRHPLYTRKIKGYRGALINPDSLDEAWQSWRHSSVGGYRNNLASAQTTVHHVDLLPDNVYDVLKDIAHELHQSGLASLIAAIGVPRVDKSWRNICSRIFKNNTTSS</sequence>
<dbReference type="Pfam" id="PF08843">
    <property type="entry name" value="AbiEii"/>
    <property type="match status" value="1"/>
</dbReference>
<evidence type="ECO:0000313" key="1">
    <source>
        <dbReference type="EMBL" id="QBH95039.1"/>
    </source>
</evidence>
<dbReference type="RefSeq" id="WP_130590037.1">
    <property type="nucleotide sequence ID" value="NZ_CP034752.1"/>
</dbReference>
<keyword evidence="2" id="KW-1185">Reference proteome</keyword>
<dbReference type="EMBL" id="CP034752">
    <property type="protein sequence ID" value="QBH95039.1"/>
    <property type="molecule type" value="Genomic_DNA"/>
</dbReference>
<dbReference type="AlphaFoldDB" id="A0A411WFQ9"/>
<proteinExistence type="predicted"/>
<dbReference type="InterPro" id="IPR014942">
    <property type="entry name" value="AbiEii"/>
</dbReference>
<dbReference type="KEGG" id="prag:EKN56_00560"/>